<evidence type="ECO:0000313" key="2">
    <source>
        <dbReference type="Proteomes" id="UP000237271"/>
    </source>
</evidence>
<dbReference type="Proteomes" id="UP000237271">
    <property type="component" value="Unassembled WGS sequence"/>
</dbReference>
<dbReference type="AlphaFoldDB" id="A0A2P4YV17"/>
<reference evidence="1 2" key="1">
    <citation type="journal article" date="2017" name="Genome Biol. Evol.">
        <title>Phytophthora megakarya and P. palmivora, closely related causal agents of cacao black pod rot, underwent increases in genome sizes and gene numbers by different mechanisms.</title>
        <authorList>
            <person name="Ali S.S."/>
            <person name="Shao J."/>
            <person name="Lary D.J."/>
            <person name="Kronmiller B."/>
            <person name="Shen D."/>
            <person name="Strem M.D."/>
            <person name="Amoako-Attah I."/>
            <person name="Akrofi A.Y."/>
            <person name="Begoude B.A."/>
            <person name="Ten Hoopen G.M."/>
            <person name="Coulibaly K."/>
            <person name="Kebe B.I."/>
            <person name="Melnick R.L."/>
            <person name="Guiltinan M.J."/>
            <person name="Tyler B.M."/>
            <person name="Meinhardt L.W."/>
            <person name="Bailey B.A."/>
        </authorList>
    </citation>
    <scope>NUCLEOTIDE SEQUENCE [LARGE SCALE GENOMIC DNA]</scope>
    <source>
        <strain evidence="2">sbr112.9</strain>
    </source>
</reference>
<evidence type="ECO:0000313" key="1">
    <source>
        <dbReference type="EMBL" id="POM81651.1"/>
    </source>
</evidence>
<name>A0A2P4YV17_9STRA</name>
<dbReference type="OrthoDB" id="122897at2759"/>
<comment type="caution">
    <text evidence="1">The sequence shown here is derived from an EMBL/GenBank/DDBJ whole genome shotgun (WGS) entry which is preliminary data.</text>
</comment>
<accession>A0A2P4YV17</accession>
<proteinExistence type="predicted"/>
<gene>
    <name evidence="1" type="ORF">PHPALM_348</name>
</gene>
<keyword evidence="2" id="KW-1185">Reference proteome</keyword>
<protein>
    <submittedName>
        <fullName evidence="1">Uncharacterized protein</fullName>
    </submittedName>
</protein>
<sequence>MAVLGPRAINDDKFTAWSTEVEALGLVFNTNKRTQDLLGHTLGGAPRCFRQDYSQESRLFTGQASACMLLSSHREAILATSACCRQARSTTGNHRAHAFNQARSTMLPLFGALPPADVHLYMDASDHGHAVLDPAHRRYTLVEFDNEERASFVSAGALLGSQLDSIESALSDACTSLV</sequence>
<dbReference type="EMBL" id="NCKW01000037">
    <property type="protein sequence ID" value="POM81651.1"/>
    <property type="molecule type" value="Genomic_DNA"/>
</dbReference>
<organism evidence="1 2">
    <name type="scientific">Phytophthora palmivora</name>
    <dbReference type="NCBI Taxonomy" id="4796"/>
    <lineage>
        <taxon>Eukaryota</taxon>
        <taxon>Sar</taxon>
        <taxon>Stramenopiles</taxon>
        <taxon>Oomycota</taxon>
        <taxon>Peronosporomycetes</taxon>
        <taxon>Peronosporales</taxon>
        <taxon>Peronosporaceae</taxon>
        <taxon>Phytophthora</taxon>
    </lineage>
</organism>